<gene>
    <name evidence="2" type="ORF">ERS852429_02715</name>
</gene>
<protein>
    <submittedName>
        <fullName evidence="2">Exonuclease SbcCD, D subunit</fullName>
    </submittedName>
</protein>
<keyword evidence="2" id="KW-0378">Hydrolase</keyword>
<dbReference type="Pfam" id="PF00149">
    <property type="entry name" value="Metallophos"/>
    <property type="match status" value="1"/>
</dbReference>
<dbReference type="PANTHER" id="PTHR30337">
    <property type="entry name" value="COMPONENT OF ATP-DEPENDENT DSDNA EXONUCLEASE"/>
    <property type="match status" value="1"/>
</dbReference>
<keyword evidence="2" id="KW-0540">Nuclease</keyword>
<keyword evidence="2" id="KW-0269">Exonuclease</keyword>
<dbReference type="SUPFAM" id="SSF56300">
    <property type="entry name" value="Metallo-dependent phosphatases"/>
    <property type="match status" value="1"/>
</dbReference>
<name>A0A173V9T0_PARDI</name>
<dbReference type="Proteomes" id="UP000095591">
    <property type="component" value="Unassembled WGS sequence"/>
</dbReference>
<organism evidence="2 3">
    <name type="scientific">Parabacteroides distasonis</name>
    <dbReference type="NCBI Taxonomy" id="823"/>
    <lineage>
        <taxon>Bacteria</taxon>
        <taxon>Pseudomonadati</taxon>
        <taxon>Bacteroidota</taxon>
        <taxon>Bacteroidia</taxon>
        <taxon>Bacteroidales</taxon>
        <taxon>Tannerellaceae</taxon>
        <taxon>Parabacteroides</taxon>
    </lineage>
</organism>
<reference evidence="2 3" key="1">
    <citation type="submission" date="2015-09" db="EMBL/GenBank/DDBJ databases">
        <authorList>
            <consortium name="Pathogen Informatics"/>
        </authorList>
    </citation>
    <scope>NUCLEOTIDE SEQUENCE [LARGE SCALE GENOMIC DNA]</scope>
    <source>
        <strain evidence="2 3">2789STDY5608872</strain>
    </source>
</reference>
<dbReference type="Gene3D" id="3.60.21.10">
    <property type="match status" value="1"/>
</dbReference>
<dbReference type="AlphaFoldDB" id="A0A173V9T0"/>
<proteinExistence type="predicted"/>
<feature type="domain" description="Calcineurin-like phosphoesterase" evidence="1">
    <location>
        <begin position="8"/>
        <end position="191"/>
    </location>
</feature>
<dbReference type="RefSeq" id="WP_057319610.1">
    <property type="nucleotide sequence ID" value="NZ_CYXP01000006.1"/>
</dbReference>
<dbReference type="InterPro" id="IPR050535">
    <property type="entry name" value="DNA_Repair-Maintenance_Comp"/>
</dbReference>
<evidence type="ECO:0000313" key="2">
    <source>
        <dbReference type="EMBL" id="CUN23037.1"/>
    </source>
</evidence>
<dbReference type="EMBL" id="CYXP01000006">
    <property type="protein sequence ID" value="CUN23037.1"/>
    <property type="molecule type" value="Genomic_DNA"/>
</dbReference>
<dbReference type="InterPro" id="IPR029052">
    <property type="entry name" value="Metallo-depent_PP-like"/>
</dbReference>
<evidence type="ECO:0000259" key="1">
    <source>
        <dbReference type="Pfam" id="PF00149"/>
    </source>
</evidence>
<accession>A0A173V9T0</accession>
<dbReference type="InterPro" id="IPR004843">
    <property type="entry name" value="Calcineurin-like_PHP"/>
</dbReference>
<dbReference type="GO" id="GO:0004527">
    <property type="term" value="F:exonuclease activity"/>
    <property type="evidence" value="ECO:0007669"/>
    <property type="project" value="UniProtKB-KW"/>
</dbReference>
<evidence type="ECO:0000313" key="3">
    <source>
        <dbReference type="Proteomes" id="UP000095591"/>
    </source>
</evidence>
<sequence length="346" mass="39555">MDRKAVALLLNDIHVGKDTINDFKLNWKEAIDLAIDYQINHILVGGDLFLSRSSQNLDILLAVHDAFQECLDNNISVTLIEGNHDLVDQEAARGYCHVFDSFDNVRVIDTWGEVGFGDLTVGLISYFPENGSFIQKHGELMDYLDGTDYQKRILYIHQGIRGALSQPTDDELPADMFKKWDKVLVGHYHNRCKFGNIEYIGSSRQHNFGEDEEKGYTILFSDGDTEFVQNKVNIRYKTLELSFDEINSHIKETIEDLTQDGYRVRVKILCDPEQVKSLDKQFLIDSGASKVEVAQSVTERAKVSQNSFEKRFDKSGLKDMYSAFCENNNIDNEEVEVGIRYLNVIQ</sequence>